<dbReference type="EMBL" id="JBHTIB010000012">
    <property type="protein sequence ID" value="MFD0836089.1"/>
    <property type="molecule type" value="Genomic_DNA"/>
</dbReference>
<dbReference type="Pfam" id="PF12848">
    <property type="entry name" value="ABC_tran_Xtn"/>
    <property type="match status" value="1"/>
</dbReference>
<proteinExistence type="predicted"/>
<feature type="domain" description="ABC transporter" evidence="4">
    <location>
        <begin position="2"/>
        <end position="250"/>
    </location>
</feature>
<dbReference type="Gene3D" id="3.40.50.300">
    <property type="entry name" value="P-loop containing nucleotide triphosphate hydrolases"/>
    <property type="match status" value="2"/>
</dbReference>
<name>A0ABW3BSG9_9FLAO</name>
<keyword evidence="6" id="KW-1185">Reference proteome</keyword>
<evidence type="ECO:0000256" key="1">
    <source>
        <dbReference type="ARBA" id="ARBA00022741"/>
    </source>
</evidence>
<evidence type="ECO:0000313" key="6">
    <source>
        <dbReference type="Proteomes" id="UP001597011"/>
    </source>
</evidence>
<dbReference type="PROSITE" id="PS50893">
    <property type="entry name" value="ABC_TRANSPORTER_2"/>
    <property type="match status" value="2"/>
</dbReference>
<dbReference type="GO" id="GO:0005524">
    <property type="term" value="F:ATP binding"/>
    <property type="evidence" value="ECO:0007669"/>
    <property type="project" value="UniProtKB-KW"/>
</dbReference>
<dbReference type="SUPFAM" id="SSF52540">
    <property type="entry name" value="P-loop containing nucleoside triphosphate hydrolases"/>
    <property type="match status" value="2"/>
</dbReference>
<evidence type="ECO:0000256" key="3">
    <source>
        <dbReference type="SAM" id="Coils"/>
    </source>
</evidence>
<protein>
    <submittedName>
        <fullName evidence="5">ABC-F family ATP-binding cassette domain-containing protein</fullName>
    </submittedName>
</protein>
<keyword evidence="3" id="KW-0175">Coiled coil</keyword>
<feature type="domain" description="ABC transporter" evidence="4">
    <location>
        <begin position="318"/>
        <end position="537"/>
    </location>
</feature>
<dbReference type="InterPro" id="IPR003439">
    <property type="entry name" value="ABC_transporter-like_ATP-bd"/>
</dbReference>
<dbReference type="CDD" id="cd03221">
    <property type="entry name" value="ABCF_EF-3"/>
    <property type="match status" value="2"/>
</dbReference>
<dbReference type="InterPro" id="IPR051309">
    <property type="entry name" value="ABCF_ATPase"/>
</dbReference>
<dbReference type="PANTHER" id="PTHR42855:SF2">
    <property type="entry name" value="DRUG RESISTANCE ABC TRANSPORTER,ATP-BINDING PROTEIN"/>
    <property type="match status" value="1"/>
</dbReference>
<dbReference type="PANTHER" id="PTHR42855">
    <property type="entry name" value="ABC TRANSPORTER ATP-BINDING SUBUNIT"/>
    <property type="match status" value="1"/>
</dbReference>
<dbReference type="InterPro" id="IPR027417">
    <property type="entry name" value="P-loop_NTPase"/>
</dbReference>
<dbReference type="RefSeq" id="WP_379941799.1">
    <property type="nucleotide sequence ID" value="NZ_JBHTIB010000012.1"/>
</dbReference>
<accession>A0ABW3BSG9</accession>
<sequence length="542" mass="61620">MLSVSNLSVQFGKRVLFDDVNTTFNTGNCYGIIGANGSGKSTFLKIISGKQDPTSGHVHLENGKRMSVLEQDHNLYDAHTVLETILMGNKPLYKIKTELDALYADYSDENADRIGELQVQFEEMNGWNADSDAAAMLSNLGIKEEFHHTLMGDLDGKQKVRVLLAQTLFGNPDVLIMDEPTNDLDYETISWLENFLANYENCVIVVSHDRHFLDAVCTHISDIDFGKINHYSGNYTFWYESSQLAARQHAQQNKKAEEKKKELEEFIRRFSANVAKSKQATSRKKMIEKLNIADIRRTSRRYPAIIFERDREAGDQILNIQGLAASSDDGDLLFKEIDLNLAKGDKVVVYSKDSRATTAFYEILNNNQKPDAGTFDWGVTTTQSYLPLDNSEFFNNDLTLVDWLRQWATTEEEREEVNIRGFLGKMIFSGEEALKKSNVLSGGEKVRCMLSRMMMVRANVLMLDEPTNHLDLESITAFNNSLTNFKGTVLFTTHDHEFAQTVANRVVELTPNGIIDRYTTFDEYMQDPKIKELRNKMYSVTA</sequence>
<evidence type="ECO:0000313" key="5">
    <source>
        <dbReference type="EMBL" id="MFD0836089.1"/>
    </source>
</evidence>
<dbReference type="InterPro" id="IPR032781">
    <property type="entry name" value="ABC_tran_Xtn"/>
</dbReference>
<reference evidence="6" key="1">
    <citation type="journal article" date="2019" name="Int. J. Syst. Evol. Microbiol.">
        <title>The Global Catalogue of Microorganisms (GCM) 10K type strain sequencing project: providing services to taxonomists for standard genome sequencing and annotation.</title>
        <authorList>
            <consortium name="The Broad Institute Genomics Platform"/>
            <consortium name="The Broad Institute Genome Sequencing Center for Infectious Disease"/>
            <person name="Wu L."/>
            <person name="Ma J."/>
        </authorList>
    </citation>
    <scope>NUCLEOTIDE SEQUENCE [LARGE SCALE GENOMIC DNA]</scope>
    <source>
        <strain evidence="6">CCUG 60529</strain>
    </source>
</reference>
<keyword evidence="2 5" id="KW-0067">ATP-binding</keyword>
<dbReference type="Proteomes" id="UP001597011">
    <property type="component" value="Unassembled WGS sequence"/>
</dbReference>
<keyword evidence="1" id="KW-0547">Nucleotide-binding</keyword>
<evidence type="ECO:0000256" key="2">
    <source>
        <dbReference type="ARBA" id="ARBA00022840"/>
    </source>
</evidence>
<evidence type="ECO:0000259" key="4">
    <source>
        <dbReference type="PROSITE" id="PS50893"/>
    </source>
</evidence>
<organism evidence="5 6">
    <name type="scientific">Mariniflexile aquimaris</name>
    <dbReference type="NCBI Taxonomy" id="881009"/>
    <lineage>
        <taxon>Bacteria</taxon>
        <taxon>Pseudomonadati</taxon>
        <taxon>Bacteroidota</taxon>
        <taxon>Flavobacteriia</taxon>
        <taxon>Flavobacteriales</taxon>
        <taxon>Flavobacteriaceae</taxon>
        <taxon>Mariniflexile</taxon>
    </lineage>
</organism>
<gene>
    <name evidence="5" type="ORF">ACFQ0I_09960</name>
</gene>
<dbReference type="Pfam" id="PF00005">
    <property type="entry name" value="ABC_tran"/>
    <property type="match status" value="2"/>
</dbReference>
<dbReference type="InterPro" id="IPR003593">
    <property type="entry name" value="AAA+_ATPase"/>
</dbReference>
<dbReference type="SMART" id="SM00382">
    <property type="entry name" value="AAA"/>
    <property type="match status" value="1"/>
</dbReference>
<feature type="coiled-coil region" evidence="3">
    <location>
        <begin position="239"/>
        <end position="273"/>
    </location>
</feature>
<comment type="caution">
    <text evidence="5">The sequence shown here is derived from an EMBL/GenBank/DDBJ whole genome shotgun (WGS) entry which is preliminary data.</text>
</comment>